<feature type="domain" description="HD" evidence="1">
    <location>
        <begin position="27"/>
        <end position="128"/>
    </location>
</feature>
<dbReference type="InterPro" id="IPR006674">
    <property type="entry name" value="HD_domain"/>
</dbReference>
<sequence length="199" mass="22264">MDMELTEIQKKIWTHVKSDLSEEPVASTDHIERMTTWCQQLGPDAGADMEILLAGALLHDVGVVINRKQHYRVGRPRAKEILKEAGFAEEKIDAALHVLEAHSRYGGAPDPETTEAKVGQDADALEYIGAIGIIRAVVRGLNDGSFNGKVSNFPDYLRSLLAKVEDTFHTEKAGEFGRSRLEYMRNFLKRIEKELDMEG</sequence>
<dbReference type="SMART" id="SM00471">
    <property type="entry name" value="HDc"/>
    <property type="match status" value="1"/>
</dbReference>
<evidence type="ECO:0000313" key="3">
    <source>
        <dbReference type="Proteomes" id="UP000650524"/>
    </source>
</evidence>
<dbReference type="CDD" id="cd00077">
    <property type="entry name" value="HDc"/>
    <property type="match status" value="1"/>
</dbReference>
<dbReference type="SUPFAM" id="SSF109604">
    <property type="entry name" value="HD-domain/PDEase-like"/>
    <property type="match status" value="1"/>
</dbReference>
<dbReference type="PROSITE" id="PS51831">
    <property type="entry name" value="HD"/>
    <property type="match status" value="1"/>
</dbReference>
<proteinExistence type="predicted"/>
<dbReference type="AlphaFoldDB" id="A0A8J6T7K4"/>
<protein>
    <submittedName>
        <fullName evidence="2">HD domain-containing protein</fullName>
    </submittedName>
</protein>
<comment type="caution">
    <text evidence="2">The sequence shown here is derived from an EMBL/GenBank/DDBJ whole genome shotgun (WGS) entry which is preliminary data.</text>
</comment>
<gene>
    <name evidence="2" type="ORF">H8E19_07865</name>
</gene>
<evidence type="ECO:0000259" key="1">
    <source>
        <dbReference type="PROSITE" id="PS51831"/>
    </source>
</evidence>
<dbReference type="Pfam" id="PF01966">
    <property type="entry name" value="HD"/>
    <property type="match status" value="1"/>
</dbReference>
<dbReference type="InterPro" id="IPR003607">
    <property type="entry name" value="HD/PDEase_dom"/>
</dbReference>
<dbReference type="PANTHER" id="PTHR33594">
    <property type="entry name" value="SUPERFAMILY HYDROLASE, PUTATIVE (AFU_ORTHOLOGUE AFUA_1G03035)-RELATED"/>
    <property type="match status" value="1"/>
</dbReference>
<dbReference type="Gene3D" id="1.10.3210.50">
    <property type="match status" value="1"/>
</dbReference>
<accession>A0A8J6T7K4</accession>
<reference evidence="2 3" key="1">
    <citation type="submission" date="2020-08" db="EMBL/GenBank/DDBJ databases">
        <title>Bridging the membrane lipid divide: bacteria of the FCB group superphylum have the potential to synthesize archaeal ether lipids.</title>
        <authorList>
            <person name="Villanueva L."/>
            <person name="Von Meijenfeldt F.A.B."/>
            <person name="Westbye A.B."/>
            <person name="Yadav S."/>
            <person name="Hopmans E.C."/>
            <person name="Dutilh B.E."/>
            <person name="Sinninghe Damste J.S."/>
        </authorList>
    </citation>
    <scope>NUCLEOTIDE SEQUENCE [LARGE SCALE GENOMIC DNA]</scope>
    <source>
        <strain evidence="2">NIOZ-UU27</strain>
    </source>
</reference>
<dbReference type="EMBL" id="JACNJD010000200">
    <property type="protein sequence ID" value="MBC8177309.1"/>
    <property type="molecule type" value="Genomic_DNA"/>
</dbReference>
<evidence type="ECO:0000313" key="2">
    <source>
        <dbReference type="EMBL" id="MBC8177309.1"/>
    </source>
</evidence>
<name>A0A8J6T7K4_9DELT</name>
<dbReference type="Proteomes" id="UP000650524">
    <property type="component" value="Unassembled WGS sequence"/>
</dbReference>
<dbReference type="PANTHER" id="PTHR33594:SF1">
    <property type="entry name" value="HD_PDEASE DOMAIN-CONTAINING PROTEIN"/>
    <property type="match status" value="1"/>
</dbReference>
<organism evidence="2 3">
    <name type="scientific">Candidatus Desulfacyla euxinica</name>
    <dbReference type="NCBI Taxonomy" id="2841693"/>
    <lineage>
        <taxon>Bacteria</taxon>
        <taxon>Deltaproteobacteria</taxon>
        <taxon>Candidatus Desulfacyla</taxon>
    </lineage>
</organism>